<gene>
    <name evidence="1" type="ORF">F511_44324</name>
</gene>
<sequence>MQRLVAASGFVVGNDWFLLADIYCSHRLVILRTAAVGFKGYIYRSVDRLLEHFHPIFLILLYVETLDRHCSFEHFSRQFLPIPALVLGDFGGAEFTLPSSFDCYPLEAVERLVE</sequence>
<dbReference type="EMBL" id="KQ989937">
    <property type="protein sequence ID" value="KZV53938.1"/>
    <property type="molecule type" value="Genomic_DNA"/>
</dbReference>
<evidence type="ECO:0000313" key="1">
    <source>
        <dbReference type="EMBL" id="KZV53938.1"/>
    </source>
</evidence>
<dbReference type="AlphaFoldDB" id="A0A2Z7D971"/>
<dbReference type="Proteomes" id="UP000250235">
    <property type="component" value="Unassembled WGS sequence"/>
</dbReference>
<protein>
    <submittedName>
        <fullName evidence="1">Dynamin-related protein 1E</fullName>
    </submittedName>
</protein>
<evidence type="ECO:0000313" key="2">
    <source>
        <dbReference type="Proteomes" id="UP000250235"/>
    </source>
</evidence>
<proteinExistence type="predicted"/>
<accession>A0A2Z7D971</accession>
<keyword evidence="2" id="KW-1185">Reference proteome</keyword>
<organism evidence="1 2">
    <name type="scientific">Dorcoceras hygrometricum</name>
    <dbReference type="NCBI Taxonomy" id="472368"/>
    <lineage>
        <taxon>Eukaryota</taxon>
        <taxon>Viridiplantae</taxon>
        <taxon>Streptophyta</taxon>
        <taxon>Embryophyta</taxon>
        <taxon>Tracheophyta</taxon>
        <taxon>Spermatophyta</taxon>
        <taxon>Magnoliopsida</taxon>
        <taxon>eudicotyledons</taxon>
        <taxon>Gunneridae</taxon>
        <taxon>Pentapetalae</taxon>
        <taxon>asterids</taxon>
        <taxon>lamiids</taxon>
        <taxon>Lamiales</taxon>
        <taxon>Gesneriaceae</taxon>
        <taxon>Didymocarpoideae</taxon>
        <taxon>Trichosporeae</taxon>
        <taxon>Loxocarpinae</taxon>
        <taxon>Dorcoceras</taxon>
    </lineage>
</organism>
<name>A0A2Z7D971_9LAMI</name>
<reference evidence="1 2" key="1">
    <citation type="journal article" date="2015" name="Proc. Natl. Acad. Sci. U.S.A.">
        <title>The resurrection genome of Boea hygrometrica: A blueprint for survival of dehydration.</title>
        <authorList>
            <person name="Xiao L."/>
            <person name="Yang G."/>
            <person name="Zhang L."/>
            <person name="Yang X."/>
            <person name="Zhao S."/>
            <person name="Ji Z."/>
            <person name="Zhou Q."/>
            <person name="Hu M."/>
            <person name="Wang Y."/>
            <person name="Chen M."/>
            <person name="Xu Y."/>
            <person name="Jin H."/>
            <person name="Xiao X."/>
            <person name="Hu G."/>
            <person name="Bao F."/>
            <person name="Hu Y."/>
            <person name="Wan P."/>
            <person name="Li L."/>
            <person name="Deng X."/>
            <person name="Kuang T."/>
            <person name="Xiang C."/>
            <person name="Zhu J.K."/>
            <person name="Oliver M.J."/>
            <person name="He Y."/>
        </authorList>
    </citation>
    <scope>NUCLEOTIDE SEQUENCE [LARGE SCALE GENOMIC DNA]</scope>
    <source>
        <strain evidence="2">cv. XS01</strain>
    </source>
</reference>